<dbReference type="AlphaFoldDB" id="A0A6G0WV27"/>
<organism evidence="1 2">
    <name type="scientific">Aphanomyces euteiches</name>
    <dbReference type="NCBI Taxonomy" id="100861"/>
    <lineage>
        <taxon>Eukaryota</taxon>
        <taxon>Sar</taxon>
        <taxon>Stramenopiles</taxon>
        <taxon>Oomycota</taxon>
        <taxon>Saprolegniomycetes</taxon>
        <taxon>Saprolegniales</taxon>
        <taxon>Verrucalvaceae</taxon>
        <taxon>Aphanomyces</taxon>
    </lineage>
</organism>
<accession>A0A6G0WV27</accession>
<evidence type="ECO:0000313" key="1">
    <source>
        <dbReference type="EMBL" id="KAF0731402.1"/>
    </source>
</evidence>
<evidence type="ECO:0000313" key="2">
    <source>
        <dbReference type="Proteomes" id="UP000481153"/>
    </source>
</evidence>
<proteinExistence type="predicted"/>
<dbReference type="EMBL" id="VJMJ01000143">
    <property type="protein sequence ID" value="KAF0731402.1"/>
    <property type="molecule type" value="Genomic_DNA"/>
</dbReference>
<reference evidence="1 2" key="1">
    <citation type="submission" date="2019-07" db="EMBL/GenBank/DDBJ databases">
        <title>Genomics analysis of Aphanomyces spp. identifies a new class of oomycete effector associated with host adaptation.</title>
        <authorList>
            <person name="Gaulin E."/>
        </authorList>
    </citation>
    <scope>NUCLEOTIDE SEQUENCE [LARGE SCALE GENOMIC DNA]</scope>
    <source>
        <strain evidence="1 2">ATCC 201684</strain>
    </source>
</reference>
<keyword evidence="2" id="KW-1185">Reference proteome</keyword>
<sequence length="352" mass="40656">MTAVSQGHIEAIAKYYSEVGVNVSTNLTWFRQFVGHTTSIHWMGRELLPHVLVKWNDLRITWISTWVDFDGHFDNDFSYLNYLVVFRGHIMTPFRTEAILKYATSSSSLRHLYLRTSDRRYYGNRDCALTMSMANDLTQPVRALELHSFSWQDSNLRKEVMTAILACETIEKFGISEYDCADFSVTATFDRLTRQTHLDFYDFGSKRYHTVDVNHVHDFIHHFGLLFLETDELVLSRPHVTEFDVLWENLSPVLQQAPLEILKIEKFICTEDVANKIAEGLHGHPTVETFVLDEKCQVPYSGVVVLLSHAPATLKNLLIANDKADLTQLYADEDTKQLLQLAHERSINLFYT</sequence>
<gene>
    <name evidence="1" type="ORF">Ae201684_011305</name>
</gene>
<protein>
    <submittedName>
        <fullName evidence="1">Uncharacterized protein</fullName>
    </submittedName>
</protein>
<dbReference type="Proteomes" id="UP000481153">
    <property type="component" value="Unassembled WGS sequence"/>
</dbReference>
<dbReference type="VEuPathDB" id="FungiDB:AeMF1_005754"/>
<name>A0A6G0WV27_9STRA</name>
<comment type="caution">
    <text evidence="1">The sequence shown here is derived from an EMBL/GenBank/DDBJ whole genome shotgun (WGS) entry which is preliminary data.</text>
</comment>
<dbReference type="SUPFAM" id="SSF52047">
    <property type="entry name" value="RNI-like"/>
    <property type="match status" value="1"/>
</dbReference>